<dbReference type="InterPro" id="IPR029028">
    <property type="entry name" value="Alpha/beta_knot_MTases"/>
</dbReference>
<dbReference type="GO" id="GO:0005829">
    <property type="term" value="C:cytosol"/>
    <property type="evidence" value="ECO:0007669"/>
    <property type="project" value="TreeGrafter"/>
</dbReference>
<dbReference type="CDD" id="cd18080">
    <property type="entry name" value="TrmD-like"/>
    <property type="match status" value="1"/>
</dbReference>
<reference evidence="19" key="2">
    <citation type="submission" date="2021-04" db="EMBL/GenBank/DDBJ databases">
        <authorList>
            <person name="Gilroy R."/>
        </authorList>
    </citation>
    <scope>NUCLEOTIDE SEQUENCE</scope>
    <source>
        <strain evidence="19">B5-657</strain>
    </source>
</reference>
<dbReference type="InterPro" id="IPR002649">
    <property type="entry name" value="tRNA_m1G_MeTrfase_TrmD"/>
</dbReference>
<protein>
    <recommendedName>
        <fullName evidence="6 15">tRNA (guanine-N(1)-)-methyltransferase</fullName>
        <ecNumber evidence="5 15">2.1.1.228</ecNumber>
    </recommendedName>
    <alternativeName>
        <fullName evidence="12 15">M1G-methyltransferase</fullName>
    </alternativeName>
    <alternativeName>
        <fullName evidence="13 15">tRNA [GM37] methyltransferase</fullName>
    </alternativeName>
</protein>
<gene>
    <name evidence="15 19" type="primary">trmD</name>
    <name evidence="19" type="ORF">H9872_09950</name>
</gene>
<evidence type="ECO:0000256" key="1">
    <source>
        <dbReference type="ARBA" id="ARBA00002634"/>
    </source>
</evidence>
<comment type="similarity">
    <text evidence="3 15 17">Belongs to the RNA methyltransferase TrmD family.</text>
</comment>
<evidence type="ECO:0000256" key="9">
    <source>
        <dbReference type="ARBA" id="ARBA00022679"/>
    </source>
</evidence>
<evidence type="ECO:0000256" key="8">
    <source>
        <dbReference type="ARBA" id="ARBA00022603"/>
    </source>
</evidence>
<organism evidence="19 20">
    <name type="scientific">Candidatus Cellulosilyticum pullistercoris</name>
    <dbReference type="NCBI Taxonomy" id="2838521"/>
    <lineage>
        <taxon>Bacteria</taxon>
        <taxon>Bacillati</taxon>
        <taxon>Bacillota</taxon>
        <taxon>Clostridia</taxon>
        <taxon>Lachnospirales</taxon>
        <taxon>Cellulosilyticaceae</taxon>
        <taxon>Cellulosilyticum</taxon>
    </lineage>
</organism>
<evidence type="ECO:0000256" key="17">
    <source>
        <dbReference type="RuleBase" id="RU003464"/>
    </source>
</evidence>
<evidence type="ECO:0000256" key="7">
    <source>
        <dbReference type="ARBA" id="ARBA00022490"/>
    </source>
</evidence>
<comment type="subunit">
    <text evidence="4 15 17">Homodimer.</text>
</comment>
<evidence type="ECO:0000256" key="3">
    <source>
        <dbReference type="ARBA" id="ARBA00007630"/>
    </source>
</evidence>
<evidence type="ECO:0000256" key="6">
    <source>
        <dbReference type="ARBA" id="ARBA00014679"/>
    </source>
</evidence>
<dbReference type="Proteomes" id="UP000824229">
    <property type="component" value="Unassembled WGS sequence"/>
</dbReference>
<dbReference type="SUPFAM" id="SSF75217">
    <property type="entry name" value="alpha/beta knot"/>
    <property type="match status" value="1"/>
</dbReference>
<name>A0A9E2KEI3_9FIRM</name>
<comment type="subcellular location">
    <subcellularLocation>
        <location evidence="2 15 17">Cytoplasm</location>
    </subcellularLocation>
</comment>
<accession>A0A9E2KEI3</accession>
<dbReference type="FunFam" id="1.10.1270.20:FF:000001">
    <property type="entry name" value="tRNA (guanine-N(1)-)-methyltransferase"/>
    <property type="match status" value="1"/>
</dbReference>
<evidence type="ECO:0000256" key="14">
    <source>
        <dbReference type="ARBA" id="ARBA00047783"/>
    </source>
</evidence>
<dbReference type="FunFam" id="3.40.1280.10:FF:000001">
    <property type="entry name" value="tRNA (guanine-N(1)-)-methyltransferase"/>
    <property type="match status" value="1"/>
</dbReference>
<proteinExistence type="inferred from homology"/>
<dbReference type="PIRSF" id="PIRSF000386">
    <property type="entry name" value="tRNA_mtase"/>
    <property type="match status" value="1"/>
</dbReference>
<dbReference type="PANTHER" id="PTHR46417:SF1">
    <property type="entry name" value="TRNA (GUANINE-N(1)-)-METHYLTRANSFERASE"/>
    <property type="match status" value="1"/>
</dbReference>
<evidence type="ECO:0000256" key="15">
    <source>
        <dbReference type="HAMAP-Rule" id="MF_00605"/>
    </source>
</evidence>
<evidence type="ECO:0000256" key="12">
    <source>
        <dbReference type="ARBA" id="ARBA00029736"/>
    </source>
</evidence>
<dbReference type="Pfam" id="PF01746">
    <property type="entry name" value="tRNA_m1G_MT"/>
    <property type="match status" value="1"/>
</dbReference>
<dbReference type="NCBIfam" id="NF000648">
    <property type="entry name" value="PRK00026.1"/>
    <property type="match status" value="1"/>
</dbReference>
<dbReference type="InterPro" id="IPR016009">
    <property type="entry name" value="tRNA_MeTrfase_TRMD/TRM10"/>
</dbReference>
<dbReference type="Gene3D" id="3.40.1280.10">
    <property type="match status" value="1"/>
</dbReference>
<reference evidence="19" key="1">
    <citation type="journal article" date="2021" name="PeerJ">
        <title>Extensive microbial diversity within the chicken gut microbiome revealed by metagenomics and culture.</title>
        <authorList>
            <person name="Gilroy R."/>
            <person name="Ravi A."/>
            <person name="Getino M."/>
            <person name="Pursley I."/>
            <person name="Horton D.L."/>
            <person name="Alikhan N.F."/>
            <person name="Baker D."/>
            <person name="Gharbi K."/>
            <person name="Hall N."/>
            <person name="Watson M."/>
            <person name="Adriaenssens E.M."/>
            <person name="Foster-Nyarko E."/>
            <person name="Jarju S."/>
            <person name="Secka A."/>
            <person name="Antonio M."/>
            <person name="Oren A."/>
            <person name="Chaudhuri R.R."/>
            <person name="La Ragione R."/>
            <person name="Hildebrand F."/>
            <person name="Pallen M.J."/>
        </authorList>
    </citation>
    <scope>NUCLEOTIDE SEQUENCE</scope>
    <source>
        <strain evidence="19">B5-657</strain>
    </source>
</reference>
<dbReference type="InterPro" id="IPR023148">
    <property type="entry name" value="tRNA_m1G_MeTrfase_C_sf"/>
</dbReference>
<dbReference type="EC" id="2.1.1.228" evidence="5 15"/>
<evidence type="ECO:0000256" key="13">
    <source>
        <dbReference type="ARBA" id="ARBA00033392"/>
    </source>
</evidence>
<keyword evidence="9 15" id="KW-0808">Transferase</keyword>
<dbReference type="AlphaFoldDB" id="A0A9E2KEI3"/>
<evidence type="ECO:0000313" key="19">
    <source>
        <dbReference type="EMBL" id="MBU3805062.1"/>
    </source>
</evidence>
<feature type="domain" description="tRNA methyltransferase TRMD/TRM10-type" evidence="18">
    <location>
        <begin position="1"/>
        <end position="227"/>
    </location>
</feature>
<sequence length="253" mass="29056">MRITIMTLFKDMVDHVLGYSMMAKAQQKGLIELESVDIRDFSGNKHNQVDDYPYGGGAGMLMRAQPVYDCYTSILEKTEGKKPRVLYMTPHGKVWNQQMAETFAKEENIIILCGHYEGIDQRVIDEIVTDEISMGDFVLTGGELPALIVADSIMRLIPGVLGKQASFEEESFSDGLLEYYHYTRPPVFRNRRVPDVLLSGNHKKIEAHRRQESIINTYHKRPDLLEKANLSEEEKRFLSEYAKKDCKQDKDML</sequence>
<keyword evidence="11 15" id="KW-0819">tRNA processing</keyword>
<evidence type="ECO:0000256" key="4">
    <source>
        <dbReference type="ARBA" id="ARBA00011738"/>
    </source>
</evidence>
<evidence type="ECO:0000259" key="18">
    <source>
        <dbReference type="Pfam" id="PF01746"/>
    </source>
</evidence>
<feature type="binding site" evidence="15 16">
    <location>
        <position position="114"/>
    </location>
    <ligand>
        <name>S-adenosyl-L-methionine</name>
        <dbReference type="ChEBI" id="CHEBI:59789"/>
    </ligand>
</feature>
<dbReference type="GO" id="GO:0052906">
    <property type="term" value="F:tRNA (guanine(37)-N1)-methyltransferase activity"/>
    <property type="evidence" value="ECO:0007669"/>
    <property type="project" value="UniProtKB-UniRule"/>
</dbReference>
<dbReference type="GO" id="GO:0002939">
    <property type="term" value="P:tRNA N1-guanine methylation"/>
    <property type="evidence" value="ECO:0007669"/>
    <property type="project" value="TreeGrafter"/>
</dbReference>
<keyword evidence="7 15" id="KW-0963">Cytoplasm</keyword>
<dbReference type="PANTHER" id="PTHR46417">
    <property type="entry name" value="TRNA (GUANINE-N(1)-)-METHYLTRANSFERASE"/>
    <property type="match status" value="1"/>
</dbReference>
<dbReference type="Gene3D" id="1.10.1270.20">
    <property type="entry name" value="tRNA(m1g37)methyltransferase, domain 2"/>
    <property type="match status" value="1"/>
</dbReference>
<comment type="caution">
    <text evidence="19">The sequence shown here is derived from an EMBL/GenBank/DDBJ whole genome shotgun (WGS) entry which is preliminary data.</text>
</comment>
<keyword evidence="10 15" id="KW-0949">S-adenosyl-L-methionine</keyword>
<dbReference type="HAMAP" id="MF_00605">
    <property type="entry name" value="TrmD"/>
    <property type="match status" value="1"/>
</dbReference>
<comment type="function">
    <text evidence="1 15 17">Specifically methylates guanosine-37 in various tRNAs.</text>
</comment>
<evidence type="ECO:0000256" key="2">
    <source>
        <dbReference type="ARBA" id="ARBA00004496"/>
    </source>
</evidence>
<evidence type="ECO:0000256" key="10">
    <source>
        <dbReference type="ARBA" id="ARBA00022691"/>
    </source>
</evidence>
<evidence type="ECO:0000256" key="5">
    <source>
        <dbReference type="ARBA" id="ARBA00012807"/>
    </source>
</evidence>
<feature type="binding site" evidence="15 16">
    <location>
        <begin position="134"/>
        <end position="139"/>
    </location>
    <ligand>
        <name>S-adenosyl-L-methionine</name>
        <dbReference type="ChEBI" id="CHEBI:59789"/>
    </ligand>
</feature>
<comment type="catalytic activity">
    <reaction evidence="14 15 17">
        <text>guanosine(37) in tRNA + S-adenosyl-L-methionine = N(1)-methylguanosine(37) in tRNA + S-adenosyl-L-homocysteine + H(+)</text>
        <dbReference type="Rhea" id="RHEA:36899"/>
        <dbReference type="Rhea" id="RHEA-COMP:10145"/>
        <dbReference type="Rhea" id="RHEA-COMP:10147"/>
        <dbReference type="ChEBI" id="CHEBI:15378"/>
        <dbReference type="ChEBI" id="CHEBI:57856"/>
        <dbReference type="ChEBI" id="CHEBI:59789"/>
        <dbReference type="ChEBI" id="CHEBI:73542"/>
        <dbReference type="ChEBI" id="CHEBI:74269"/>
        <dbReference type="EC" id="2.1.1.228"/>
    </reaction>
</comment>
<dbReference type="EMBL" id="JAHLFQ010000235">
    <property type="protein sequence ID" value="MBU3805062.1"/>
    <property type="molecule type" value="Genomic_DNA"/>
</dbReference>
<evidence type="ECO:0000256" key="16">
    <source>
        <dbReference type="PIRSR" id="PIRSR000386-1"/>
    </source>
</evidence>
<dbReference type="NCBIfam" id="TIGR00088">
    <property type="entry name" value="trmD"/>
    <property type="match status" value="1"/>
</dbReference>
<evidence type="ECO:0000256" key="11">
    <source>
        <dbReference type="ARBA" id="ARBA00022694"/>
    </source>
</evidence>
<keyword evidence="8 15" id="KW-0489">Methyltransferase</keyword>
<evidence type="ECO:0000313" key="20">
    <source>
        <dbReference type="Proteomes" id="UP000824229"/>
    </source>
</evidence>
<dbReference type="InterPro" id="IPR029026">
    <property type="entry name" value="tRNA_m1G_MTases_N"/>
</dbReference>